<dbReference type="Proteomes" id="UP001385951">
    <property type="component" value="Unassembled WGS sequence"/>
</dbReference>
<organism evidence="2 3">
    <name type="scientific">Cerrena zonata</name>
    <dbReference type="NCBI Taxonomy" id="2478898"/>
    <lineage>
        <taxon>Eukaryota</taxon>
        <taxon>Fungi</taxon>
        <taxon>Dikarya</taxon>
        <taxon>Basidiomycota</taxon>
        <taxon>Agaricomycotina</taxon>
        <taxon>Agaricomycetes</taxon>
        <taxon>Polyporales</taxon>
        <taxon>Cerrenaceae</taxon>
        <taxon>Cerrena</taxon>
    </lineage>
</organism>
<protein>
    <submittedName>
        <fullName evidence="2">Uncharacterized protein</fullName>
    </submittedName>
</protein>
<reference evidence="2 3" key="1">
    <citation type="submission" date="2022-09" db="EMBL/GenBank/DDBJ databases">
        <authorList>
            <person name="Palmer J.M."/>
        </authorList>
    </citation>
    <scope>NUCLEOTIDE SEQUENCE [LARGE SCALE GENOMIC DNA]</scope>
    <source>
        <strain evidence="2 3">DSM 7382</strain>
    </source>
</reference>
<gene>
    <name evidence="2" type="ORF">QCA50_003486</name>
</gene>
<proteinExistence type="predicted"/>
<dbReference type="InterPro" id="IPR016712">
    <property type="entry name" value="Rbsml_bS1m-like"/>
</dbReference>
<accession>A0AAW0GV28</accession>
<evidence type="ECO:0000313" key="2">
    <source>
        <dbReference type="EMBL" id="KAK7693912.1"/>
    </source>
</evidence>
<dbReference type="PANTHER" id="PTHR28058:SF1">
    <property type="entry name" value="SMALL RIBOSOMAL SUBUNIT PROTEIN BS1M"/>
    <property type="match status" value="1"/>
</dbReference>
<evidence type="ECO:0000313" key="3">
    <source>
        <dbReference type="Proteomes" id="UP001385951"/>
    </source>
</evidence>
<name>A0AAW0GV28_9APHY</name>
<dbReference type="Pfam" id="PF11709">
    <property type="entry name" value="Mit_ribos_Mrp51"/>
    <property type="match status" value="1"/>
</dbReference>
<dbReference type="PANTHER" id="PTHR28058">
    <property type="entry name" value="37S RIBOSOMAL PROTEIN MRP51, MITOCHONDRIAL"/>
    <property type="match status" value="1"/>
</dbReference>
<comment type="caution">
    <text evidence="2">The sequence shown here is derived from an EMBL/GenBank/DDBJ whole genome shotgun (WGS) entry which is preliminary data.</text>
</comment>
<dbReference type="EMBL" id="JASBNA010000003">
    <property type="protein sequence ID" value="KAK7693912.1"/>
    <property type="molecule type" value="Genomic_DNA"/>
</dbReference>
<sequence>MSVTPPASPFAALLRRSKFAQYDPHIGQVYATYGGDANRGHWGLKRPLALRKRHAHITVKSVDSPEQQTEWKHAEQQSRWIKMYDEVGLPPKARPEKSWYHKLGSDADWRWTVDSEFATRDTTTPPSGKLEERSHGVRLPEGVDPVRAKEAIENGIFADKMPTPNINAMSEKEFETYLKKLRKLRPQFREYLKTRDAAQATKGQCADYKKYTDRNSRVIEEQPHKFAGLAYSHHNELQSRFYAPPRPGRMLIKSSATMRNSNSEDMKVSFAGMAADLPNALRADKGPLNWRKLAATGDSGSEDGVTLYANGGSGTH</sequence>
<dbReference type="AlphaFoldDB" id="A0AAW0GV28"/>
<feature type="region of interest" description="Disordered" evidence="1">
    <location>
        <begin position="297"/>
        <end position="316"/>
    </location>
</feature>
<evidence type="ECO:0000256" key="1">
    <source>
        <dbReference type="SAM" id="MobiDB-lite"/>
    </source>
</evidence>
<keyword evidence="3" id="KW-1185">Reference proteome</keyword>